<keyword evidence="3 5" id="KW-0479">Metal-binding</keyword>
<keyword evidence="7" id="KW-1185">Reference proteome</keyword>
<dbReference type="NCBIfam" id="TIGR00100">
    <property type="entry name" value="hypA"/>
    <property type="match status" value="1"/>
</dbReference>
<evidence type="ECO:0000256" key="2">
    <source>
        <dbReference type="ARBA" id="ARBA00022596"/>
    </source>
</evidence>
<evidence type="ECO:0000256" key="1">
    <source>
        <dbReference type="ARBA" id="ARBA00010748"/>
    </source>
</evidence>
<evidence type="ECO:0000256" key="5">
    <source>
        <dbReference type="HAMAP-Rule" id="MF_00213"/>
    </source>
</evidence>
<dbReference type="RefSeq" id="WP_381744541.1">
    <property type="nucleotide sequence ID" value="NZ_JBHSDP010000029.1"/>
</dbReference>
<comment type="caution">
    <text evidence="6">The sequence shown here is derived from an EMBL/GenBank/DDBJ whole genome shotgun (WGS) entry which is preliminary data.</text>
</comment>
<dbReference type="PANTHER" id="PTHR34535:SF3">
    <property type="entry name" value="HYDROGENASE MATURATION FACTOR HYPA"/>
    <property type="match status" value="1"/>
</dbReference>
<organism evidence="6 7">
    <name type="scientific">Streptomyces andamanensis</name>
    <dbReference type="NCBI Taxonomy" id="1565035"/>
    <lineage>
        <taxon>Bacteria</taxon>
        <taxon>Bacillati</taxon>
        <taxon>Actinomycetota</taxon>
        <taxon>Actinomycetes</taxon>
        <taxon>Kitasatosporales</taxon>
        <taxon>Streptomycetaceae</taxon>
        <taxon>Streptomyces</taxon>
    </lineage>
</organism>
<dbReference type="PANTHER" id="PTHR34535">
    <property type="entry name" value="HYDROGENASE MATURATION FACTOR HYPA"/>
    <property type="match status" value="1"/>
</dbReference>
<comment type="function">
    <text evidence="5">Involved in the maturation of [NiFe] hydrogenases. Required for nickel insertion into the metal center of the hydrogenase.</text>
</comment>
<accession>A0ABV8TRE7</accession>
<gene>
    <name evidence="5 6" type="primary">hypA</name>
    <name evidence="6" type="ORF">ACFPC0_36685</name>
</gene>
<feature type="binding site" evidence="5">
    <location>
        <position position="73"/>
    </location>
    <ligand>
        <name>Zn(2+)</name>
        <dbReference type="ChEBI" id="CHEBI:29105"/>
    </ligand>
</feature>
<dbReference type="HAMAP" id="MF_00213">
    <property type="entry name" value="HypA_HybF"/>
    <property type="match status" value="1"/>
</dbReference>
<evidence type="ECO:0000313" key="6">
    <source>
        <dbReference type="EMBL" id="MFC4333202.1"/>
    </source>
</evidence>
<dbReference type="InterPro" id="IPR020538">
    <property type="entry name" value="Hydgase_Ni_incorp_HypA/HybF_CS"/>
</dbReference>
<dbReference type="PIRSF" id="PIRSF004761">
    <property type="entry name" value="Hydrgn_mat_HypA"/>
    <property type="match status" value="1"/>
</dbReference>
<dbReference type="EMBL" id="JBHSDP010000029">
    <property type="protein sequence ID" value="MFC4333202.1"/>
    <property type="molecule type" value="Genomic_DNA"/>
</dbReference>
<dbReference type="Proteomes" id="UP001595824">
    <property type="component" value="Unassembled WGS sequence"/>
</dbReference>
<feature type="binding site" evidence="5">
    <location>
        <position position="2"/>
    </location>
    <ligand>
        <name>Ni(2+)</name>
        <dbReference type="ChEBI" id="CHEBI:49786"/>
    </ligand>
</feature>
<dbReference type="InterPro" id="IPR000688">
    <property type="entry name" value="HypA/HybF"/>
</dbReference>
<proteinExistence type="inferred from homology"/>
<feature type="binding site" evidence="5">
    <location>
        <position position="93"/>
    </location>
    <ligand>
        <name>Zn(2+)</name>
        <dbReference type="ChEBI" id="CHEBI:29105"/>
    </ligand>
</feature>
<dbReference type="Gene3D" id="3.30.2320.80">
    <property type="match status" value="1"/>
</dbReference>
<feature type="binding site" evidence="5">
    <location>
        <position position="90"/>
    </location>
    <ligand>
        <name>Zn(2+)</name>
        <dbReference type="ChEBI" id="CHEBI:29105"/>
    </ligand>
</feature>
<keyword evidence="4 5" id="KW-0862">Zinc</keyword>
<name>A0ABV8TRE7_9ACTN</name>
<evidence type="ECO:0000256" key="4">
    <source>
        <dbReference type="ARBA" id="ARBA00022833"/>
    </source>
</evidence>
<comment type="similarity">
    <text evidence="1 5">Belongs to the HypA/HybF family.</text>
</comment>
<evidence type="ECO:0000256" key="3">
    <source>
        <dbReference type="ARBA" id="ARBA00022723"/>
    </source>
</evidence>
<reference evidence="7" key="1">
    <citation type="journal article" date="2019" name="Int. J. Syst. Evol. Microbiol.">
        <title>The Global Catalogue of Microorganisms (GCM) 10K type strain sequencing project: providing services to taxonomists for standard genome sequencing and annotation.</title>
        <authorList>
            <consortium name="The Broad Institute Genomics Platform"/>
            <consortium name="The Broad Institute Genome Sequencing Center for Infectious Disease"/>
            <person name="Wu L."/>
            <person name="Ma J."/>
        </authorList>
    </citation>
    <scope>NUCLEOTIDE SEQUENCE [LARGE SCALE GENOMIC DNA]</scope>
    <source>
        <strain evidence="7">PCU 347</strain>
    </source>
</reference>
<dbReference type="PROSITE" id="PS01249">
    <property type="entry name" value="HYPA"/>
    <property type="match status" value="1"/>
</dbReference>
<keyword evidence="2 5" id="KW-0533">Nickel</keyword>
<protein>
    <recommendedName>
        <fullName evidence="5">Hydrogenase maturation factor HypA</fullName>
    </recommendedName>
</protein>
<dbReference type="Pfam" id="PF01155">
    <property type="entry name" value="HypA"/>
    <property type="match status" value="1"/>
</dbReference>
<evidence type="ECO:0000313" key="7">
    <source>
        <dbReference type="Proteomes" id="UP001595824"/>
    </source>
</evidence>
<sequence length="129" mass="13623">MHELSIAMAVVEQVQEAAAEHGHVAASSVSLRLGELAGVVPQALRFSFELAAAGTVLEGARLCIEQVPGRARCAGCDTEWATGVPPSLWCPKCRGSAADLVSGRELHIAEVRWTVRTDPPVTASPHEES</sequence>
<feature type="binding site" evidence="5">
    <location>
        <position position="76"/>
    </location>
    <ligand>
        <name>Zn(2+)</name>
        <dbReference type="ChEBI" id="CHEBI:29105"/>
    </ligand>
</feature>